<sequence>MNVSRSAVSALARQQMALYATQRHLRLPPRTPICTLTSQPGLRLRLNTSRPFESAPTRTYSIDAQQSNPQPPKQNRLQASVAQIRSLAQQHGSDPASLVASFLVLHELTALIPLLLLFWLFELLGAGQLLLSWLGTNEGGDHGEGEGGFKAVLGGWVNEGIRRAEKVGRRYGLFGMDKTSSSPEGTPPVGSVDQSEGVAAVTDPRSGALVGSFANAVAAYACVKALIPLRLAASVALAPAFARYTIEPIKRIAARWRGTSASKPRSAASSSPSKPSKPEQ</sequence>
<protein>
    <submittedName>
        <fullName evidence="3">Uncharacterized protein</fullName>
    </submittedName>
</protein>
<keyword evidence="4" id="KW-1185">Reference proteome</keyword>
<dbReference type="AlphaFoldDB" id="A0A177TRX8"/>
<evidence type="ECO:0000313" key="3">
    <source>
        <dbReference type="EMBL" id="KAE8248923.1"/>
    </source>
</evidence>
<keyword evidence="2" id="KW-0472">Membrane</keyword>
<dbReference type="GO" id="GO:0005739">
    <property type="term" value="C:mitochondrion"/>
    <property type="evidence" value="ECO:0007669"/>
    <property type="project" value="TreeGrafter"/>
</dbReference>
<dbReference type="PANTHER" id="PTHR28002:SF1">
    <property type="entry name" value="MIOREX COMPLEX COMPONENT 11"/>
    <property type="match status" value="1"/>
</dbReference>
<evidence type="ECO:0000256" key="2">
    <source>
        <dbReference type="SAM" id="Phobius"/>
    </source>
</evidence>
<reference evidence="3" key="1">
    <citation type="submission" date="2016-04" db="EMBL/GenBank/DDBJ databases">
        <authorList>
            <person name="Nguyen H.D."/>
            <person name="Samba Siva P."/>
            <person name="Cullis J."/>
            <person name="Levesque C.A."/>
            <person name="Hambleton S."/>
        </authorList>
    </citation>
    <scope>NUCLEOTIDE SEQUENCE</scope>
    <source>
        <strain evidence="3">DAOMC 236416</strain>
    </source>
</reference>
<gene>
    <name evidence="3" type="ORF">A4X13_0g5412</name>
</gene>
<dbReference type="Pfam" id="PF10306">
    <property type="entry name" value="FLILHELTA"/>
    <property type="match status" value="1"/>
</dbReference>
<dbReference type="PANTHER" id="PTHR28002">
    <property type="entry name" value="MIOREX COMPLEX COMPONENT 11"/>
    <property type="match status" value="1"/>
</dbReference>
<accession>A0A177TRX8</accession>
<evidence type="ECO:0000256" key="1">
    <source>
        <dbReference type="SAM" id="MobiDB-lite"/>
    </source>
</evidence>
<name>A0A177TRX8_9BASI</name>
<proteinExistence type="predicted"/>
<dbReference type="InterPro" id="IPR018811">
    <property type="entry name" value="MRX11"/>
</dbReference>
<dbReference type="OrthoDB" id="5580261at2759"/>
<feature type="region of interest" description="Disordered" evidence="1">
    <location>
        <begin position="257"/>
        <end position="280"/>
    </location>
</feature>
<comment type="caution">
    <text evidence="3">The sequence shown here is derived from an EMBL/GenBank/DDBJ whole genome shotgun (WGS) entry which is preliminary data.</text>
</comment>
<reference evidence="3" key="2">
    <citation type="journal article" date="2019" name="IMA Fungus">
        <title>Genome sequencing and comparison of five Tilletia species to identify candidate genes for the detection of regulated species infecting wheat.</title>
        <authorList>
            <person name="Nguyen H.D.T."/>
            <person name="Sultana T."/>
            <person name="Kesanakurti P."/>
            <person name="Hambleton S."/>
        </authorList>
    </citation>
    <scope>NUCLEOTIDE SEQUENCE</scope>
    <source>
        <strain evidence="3">DAOMC 236416</strain>
    </source>
</reference>
<evidence type="ECO:0000313" key="4">
    <source>
        <dbReference type="Proteomes" id="UP000077521"/>
    </source>
</evidence>
<keyword evidence="2" id="KW-1133">Transmembrane helix</keyword>
<dbReference type="Proteomes" id="UP000077521">
    <property type="component" value="Unassembled WGS sequence"/>
</dbReference>
<keyword evidence="2" id="KW-0812">Transmembrane</keyword>
<feature type="transmembrane region" description="Helical" evidence="2">
    <location>
        <begin position="98"/>
        <end position="121"/>
    </location>
</feature>
<feature type="compositionally biased region" description="Low complexity" evidence="1">
    <location>
        <begin position="260"/>
        <end position="274"/>
    </location>
</feature>
<dbReference type="EMBL" id="LWDF02000420">
    <property type="protein sequence ID" value="KAE8248923.1"/>
    <property type="molecule type" value="Genomic_DNA"/>
</dbReference>
<organism evidence="3 4">
    <name type="scientific">Tilletia indica</name>
    <dbReference type="NCBI Taxonomy" id="43049"/>
    <lineage>
        <taxon>Eukaryota</taxon>
        <taxon>Fungi</taxon>
        <taxon>Dikarya</taxon>
        <taxon>Basidiomycota</taxon>
        <taxon>Ustilaginomycotina</taxon>
        <taxon>Exobasidiomycetes</taxon>
        <taxon>Tilletiales</taxon>
        <taxon>Tilletiaceae</taxon>
        <taxon>Tilletia</taxon>
    </lineage>
</organism>